<dbReference type="EMBL" id="HBIP01033459">
    <property type="protein sequence ID" value="CAE0505339.1"/>
    <property type="molecule type" value="Transcribed_RNA"/>
</dbReference>
<proteinExistence type="predicted"/>
<protein>
    <submittedName>
        <fullName evidence="1">Uncharacterized protein</fullName>
    </submittedName>
</protein>
<name>A0A7S3R7Z2_DUNTE</name>
<gene>
    <name evidence="1" type="ORF">DTER00134_LOCUS20412</name>
</gene>
<evidence type="ECO:0000313" key="1">
    <source>
        <dbReference type="EMBL" id="CAE0505339.1"/>
    </source>
</evidence>
<dbReference type="AlphaFoldDB" id="A0A7S3R7Z2"/>
<organism evidence="1">
    <name type="scientific">Dunaliella tertiolecta</name>
    <name type="common">Green alga</name>
    <dbReference type="NCBI Taxonomy" id="3047"/>
    <lineage>
        <taxon>Eukaryota</taxon>
        <taxon>Viridiplantae</taxon>
        <taxon>Chlorophyta</taxon>
        <taxon>core chlorophytes</taxon>
        <taxon>Chlorophyceae</taxon>
        <taxon>CS clade</taxon>
        <taxon>Chlamydomonadales</taxon>
        <taxon>Dunaliellaceae</taxon>
        <taxon>Dunaliella</taxon>
    </lineage>
</organism>
<accession>A0A7S3R7Z2</accession>
<reference evidence="1" key="1">
    <citation type="submission" date="2021-01" db="EMBL/GenBank/DDBJ databases">
        <authorList>
            <person name="Corre E."/>
            <person name="Pelletier E."/>
            <person name="Niang G."/>
            <person name="Scheremetjew M."/>
            <person name="Finn R."/>
            <person name="Kale V."/>
            <person name="Holt S."/>
            <person name="Cochrane G."/>
            <person name="Meng A."/>
            <person name="Brown T."/>
            <person name="Cohen L."/>
        </authorList>
    </citation>
    <scope>NUCLEOTIDE SEQUENCE</scope>
    <source>
        <strain evidence="1">CCMP1320</strain>
    </source>
</reference>
<sequence length="173" mass="19066">MQYSCSSPYNVSLENGDTVVVKDIDTCKQGNSNDGLDFDPSLSSRDFVILLESSEVARQISVSSTSTSSNSHSVQVISQQCSINQTSDTVDHLSVEGGFNLSLEGGYNDPAQDTLILLKTILLLLQTLHTLSSTRLREGVALEKSQLKHSHLQGITHARARMLFQWRLVTLWL</sequence>